<organism evidence="1 2">
    <name type="scientific">Flammeovirga agarivorans</name>
    <dbReference type="NCBI Taxonomy" id="2726742"/>
    <lineage>
        <taxon>Bacteria</taxon>
        <taxon>Pseudomonadati</taxon>
        <taxon>Bacteroidota</taxon>
        <taxon>Cytophagia</taxon>
        <taxon>Cytophagales</taxon>
        <taxon>Flammeovirgaceae</taxon>
        <taxon>Flammeovirga</taxon>
    </lineage>
</organism>
<dbReference type="EMBL" id="JABAIL010000010">
    <property type="protein sequence ID" value="NLR94106.1"/>
    <property type="molecule type" value="Genomic_DNA"/>
</dbReference>
<protein>
    <submittedName>
        <fullName evidence="1">Uncharacterized protein</fullName>
    </submittedName>
</protein>
<proteinExistence type="predicted"/>
<dbReference type="RefSeq" id="WP_168884820.1">
    <property type="nucleotide sequence ID" value="NZ_JABAIL010000010.1"/>
</dbReference>
<name>A0A7X8SPQ0_9BACT</name>
<dbReference type="AlphaFoldDB" id="A0A7X8SPQ0"/>
<evidence type="ECO:0000313" key="2">
    <source>
        <dbReference type="Proteomes" id="UP000585050"/>
    </source>
</evidence>
<dbReference type="Proteomes" id="UP000585050">
    <property type="component" value="Unassembled WGS sequence"/>
</dbReference>
<accession>A0A7X8SPQ0</accession>
<sequence>MKTLLKILGLLFLIGLVSMLNAMQHGEDANITVQKSSAVKPITFQNSK</sequence>
<reference evidence="1 2" key="1">
    <citation type="submission" date="2020-04" db="EMBL/GenBank/DDBJ databases">
        <title>Flammeovirga sp. SR4, a novel species isolated from seawater.</title>
        <authorList>
            <person name="Wang X."/>
        </authorList>
    </citation>
    <scope>NUCLEOTIDE SEQUENCE [LARGE SCALE GENOMIC DNA]</scope>
    <source>
        <strain evidence="1 2">SR4</strain>
    </source>
</reference>
<keyword evidence="2" id="KW-1185">Reference proteome</keyword>
<comment type="caution">
    <text evidence="1">The sequence shown here is derived from an EMBL/GenBank/DDBJ whole genome shotgun (WGS) entry which is preliminary data.</text>
</comment>
<evidence type="ECO:0000313" key="1">
    <source>
        <dbReference type="EMBL" id="NLR94106.1"/>
    </source>
</evidence>
<gene>
    <name evidence="1" type="ORF">HGP29_23085</name>
</gene>